<evidence type="ECO:0000313" key="14">
    <source>
        <dbReference type="Proteomes" id="UP000677054"/>
    </source>
</evidence>
<keyword evidence="9 12" id="KW-0472">Membrane</keyword>
<comment type="similarity">
    <text evidence="3">Belongs to the TMEM18 family.</text>
</comment>
<evidence type="ECO:0000256" key="10">
    <source>
        <dbReference type="ARBA" id="ARBA00023242"/>
    </source>
</evidence>
<feature type="transmembrane region" description="Helical" evidence="12">
    <location>
        <begin position="158"/>
        <end position="178"/>
    </location>
</feature>
<evidence type="ECO:0000256" key="8">
    <source>
        <dbReference type="ARBA" id="ARBA00023125"/>
    </source>
</evidence>
<gene>
    <name evidence="13" type="ORF">DSTB1V02_LOCUS7740</name>
</gene>
<reference evidence="13" key="1">
    <citation type="submission" date="2020-11" db="EMBL/GenBank/DDBJ databases">
        <authorList>
            <person name="Tran Van P."/>
        </authorList>
    </citation>
    <scope>NUCLEOTIDE SEQUENCE</scope>
</reference>
<sequence length="248" mass="28630">MENAEPLPPGRPNFDPGPHQVKKYTCHEPIDTIDRPRPRRAVTCSLSKAHSWTCHVVSEDAPEVFPYRSVNVSSPVKLTCGLLVIQALSCHYLASRLCQEMSNSREDARAWEPLDVDIVLEIFRKIDWTEPWLMALILLHILATITTVATRRNSRIQIFLFLTLLVGVYFSETINMLAAQHWERFSRQQYFDSQGLFISIFFSVPALINCIIIVGNWLYQSSRLMVQVKEMQIRQQRKRAAQNAMKQD</sequence>
<feature type="transmembrane region" description="Helical" evidence="12">
    <location>
        <begin position="198"/>
        <end position="219"/>
    </location>
</feature>
<dbReference type="GO" id="GO:0003677">
    <property type="term" value="F:DNA binding"/>
    <property type="evidence" value="ECO:0007669"/>
    <property type="project" value="UniProtKB-KW"/>
</dbReference>
<evidence type="ECO:0000256" key="3">
    <source>
        <dbReference type="ARBA" id="ARBA00009971"/>
    </source>
</evidence>
<evidence type="ECO:0000256" key="11">
    <source>
        <dbReference type="SAM" id="MobiDB-lite"/>
    </source>
</evidence>
<keyword evidence="8" id="KW-0238">DNA-binding</keyword>
<evidence type="ECO:0000256" key="6">
    <source>
        <dbReference type="ARBA" id="ARBA00022989"/>
    </source>
</evidence>
<dbReference type="GO" id="GO:0031965">
    <property type="term" value="C:nuclear membrane"/>
    <property type="evidence" value="ECO:0007669"/>
    <property type="project" value="UniProtKB-SubCell"/>
</dbReference>
<evidence type="ECO:0000256" key="4">
    <source>
        <dbReference type="ARBA" id="ARBA00014253"/>
    </source>
</evidence>
<proteinExistence type="inferred from homology"/>
<dbReference type="PANTHER" id="PTHR22593:SF2">
    <property type="entry name" value="TRANSMEMBRANE PROTEIN 18"/>
    <property type="match status" value="1"/>
</dbReference>
<dbReference type="InterPro" id="IPR026721">
    <property type="entry name" value="TMEM18"/>
</dbReference>
<comment type="subcellular location">
    <subcellularLocation>
        <location evidence="2">Endomembrane system</location>
        <topology evidence="2">Multi-pass membrane protein</topology>
    </subcellularLocation>
    <subcellularLocation>
        <location evidence="1">Nucleus membrane</location>
    </subcellularLocation>
</comment>
<protein>
    <recommendedName>
        <fullName evidence="4">Transmembrane protein 18</fullName>
    </recommendedName>
</protein>
<feature type="compositionally biased region" description="Pro residues" evidence="11">
    <location>
        <begin position="1"/>
        <end position="11"/>
    </location>
</feature>
<keyword evidence="5 12" id="KW-0812">Transmembrane</keyword>
<evidence type="ECO:0000256" key="2">
    <source>
        <dbReference type="ARBA" id="ARBA00004127"/>
    </source>
</evidence>
<organism evidence="13">
    <name type="scientific">Darwinula stevensoni</name>
    <dbReference type="NCBI Taxonomy" id="69355"/>
    <lineage>
        <taxon>Eukaryota</taxon>
        <taxon>Metazoa</taxon>
        <taxon>Ecdysozoa</taxon>
        <taxon>Arthropoda</taxon>
        <taxon>Crustacea</taxon>
        <taxon>Oligostraca</taxon>
        <taxon>Ostracoda</taxon>
        <taxon>Podocopa</taxon>
        <taxon>Podocopida</taxon>
        <taxon>Darwinulocopina</taxon>
        <taxon>Darwinuloidea</taxon>
        <taxon>Darwinulidae</taxon>
        <taxon>Darwinula</taxon>
    </lineage>
</organism>
<dbReference type="Pfam" id="PF14770">
    <property type="entry name" value="TMEM18"/>
    <property type="match status" value="1"/>
</dbReference>
<dbReference type="EMBL" id="LR901149">
    <property type="protein sequence ID" value="CAD7247916.1"/>
    <property type="molecule type" value="Genomic_DNA"/>
</dbReference>
<evidence type="ECO:0000256" key="7">
    <source>
        <dbReference type="ARBA" id="ARBA00023054"/>
    </source>
</evidence>
<evidence type="ECO:0000313" key="13">
    <source>
        <dbReference type="EMBL" id="CAD7247916.1"/>
    </source>
</evidence>
<evidence type="ECO:0000256" key="12">
    <source>
        <dbReference type="SAM" id="Phobius"/>
    </source>
</evidence>
<name>A0A7R9A7J1_9CRUS</name>
<accession>A0A7R9A7J1</accession>
<dbReference type="EMBL" id="CAJPEV010001632">
    <property type="protein sequence ID" value="CAG0893620.1"/>
    <property type="molecule type" value="Genomic_DNA"/>
</dbReference>
<dbReference type="Proteomes" id="UP000677054">
    <property type="component" value="Unassembled WGS sequence"/>
</dbReference>
<dbReference type="PANTHER" id="PTHR22593">
    <property type="entry name" value="TRANSMEMBRANE PROTEIN 18"/>
    <property type="match status" value="1"/>
</dbReference>
<feature type="transmembrane region" description="Helical" evidence="12">
    <location>
        <begin position="132"/>
        <end position="151"/>
    </location>
</feature>
<evidence type="ECO:0000256" key="5">
    <source>
        <dbReference type="ARBA" id="ARBA00022692"/>
    </source>
</evidence>
<feature type="region of interest" description="Disordered" evidence="11">
    <location>
        <begin position="1"/>
        <end position="20"/>
    </location>
</feature>
<evidence type="ECO:0000256" key="1">
    <source>
        <dbReference type="ARBA" id="ARBA00004126"/>
    </source>
</evidence>
<evidence type="ECO:0000256" key="9">
    <source>
        <dbReference type="ARBA" id="ARBA00023136"/>
    </source>
</evidence>
<keyword evidence="7" id="KW-0175">Coiled coil</keyword>
<dbReference type="OrthoDB" id="411535at2759"/>
<keyword evidence="14" id="KW-1185">Reference proteome</keyword>
<keyword evidence="10" id="KW-0539">Nucleus</keyword>
<dbReference type="AlphaFoldDB" id="A0A7R9A7J1"/>
<keyword evidence="6 12" id="KW-1133">Transmembrane helix</keyword>